<reference evidence="1" key="1">
    <citation type="submission" date="2023-01" db="EMBL/GenBank/DDBJ databases">
        <authorList>
            <person name="Van Ghelder C."/>
            <person name="Rancurel C."/>
        </authorList>
    </citation>
    <scope>NUCLEOTIDE SEQUENCE</scope>
    <source>
        <strain evidence="1">CNCM I-4278</strain>
    </source>
</reference>
<keyword evidence="2" id="KW-1185">Reference proteome</keyword>
<protein>
    <submittedName>
        <fullName evidence="1">Uncharacterized protein</fullName>
    </submittedName>
</protein>
<evidence type="ECO:0000313" key="1">
    <source>
        <dbReference type="EMBL" id="CAI6340006.1"/>
    </source>
</evidence>
<name>A0A9W4UPN5_9PLEO</name>
<sequence>MPCWVTGASTITNSTPICNHLSRGSSPIEQEEGMVIHVSFFLGLHNYTYIGYYNRYNLLASEIALFISTGKLLRKRSAVLITYVAAIWEIRSAKFARAWWRMPGTTRAKRKNVWTTLLKEARSMIPESKNEMVRLQATRSMVGSQCFARSARKLFMGSVLEKLVFGDENRLRVVNVVAVMRYKQYTEKMNETRLSSRPYAVCARCCV</sequence>
<evidence type="ECO:0000313" key="2">
    <source>
        <dbReference type="Proteomes" id="UP001152607"/>
    </source>
</evidence>
<accession>A0A9W4UPN5</accession>
<comment type="caution">
    <text evidence="1">The sequence shown here is derived from an EMBL/GenBank/DDBJ whole genome shotgun (WGS) entry which is preliminary data.</text>
</comment>
<dbReference type="Proteomes" id="UP001152607">
    <property type="component" value="Unassembled WGS sequence"/>
</dbReference>
<proteinExistence type="predicted"/>
<gene>
    <name evidence="1" type="ORF">PDIGIT_LOCUS13173</name>
</gene>
<dbReference type="AlphaFoldDB" id="A0A9W4UPN5"/>
<organism evidence="1 2">
    <name type="scientific">Periconia digitata</name>
    <dbReference type="NCBI Taxonomy" id="1303443"/>
    <lineage>
        <taxon>Eukaryota</taxon>
        <taxon>Fungi</taxon>
        <taxon>Dikarya</taxon>
        <taxon>Ascomycota</taxon>
        <taxon>Pezizomycotina</taxon>
        <taxon>Dothideomycetes</taxon>
        <taxon>Pleosporomycetidae</taxon>
        <taxon>Pleosporales</taxon>
        <taxon>Massarineae</taxon>
        <taxon>Periconiaceae</taxon>
        <taxon>Periconia</taxon>
    </lineage>
</organism>
<dbReference type="EMBL" id="CAOQHR010000010">
    <property type="protein sequence ID" value="CAI6340006.1"/>
    <property type="molecule type" value="Genomic_DNA"/>
</dbReference>